<gene>
    <name evidence="2" type="ORF">QWJ08_21310</name>
</gene>
<sequence>MRKFLGLALAIASLPVFSSEGQLAQPTFNQYAVQIELPSIMHAFTIIPEVIIFPHVEDISGEVVVVQEAKVLSPAYVISEVSQPDLGYKLSGVGSETGFVMKVGYESCSDHVTIDFTQGGSYDICGGSIKVAKID</sequence>
<comment type="caution">
    <text evidence="2">The sequence shown here is derived from an EMBL/GenBank/DDBJ whole genome shotgun (WGS) entry which is preliminary data.</text>
</comment>
<dbReference type="RefSeq" id="WP_289964062.1">
    <property type="nucleotide sequence ID" value="NZ_JAUEOZ010000003.1"/>
</dbReference>
<feature type="signal peptide" evidence="1">
    <location>
        <begin position="1"/>
        <end position="24"/>
    </location>
</feature>
<accession>A0ABT7Y762</accession>
<feature type="chain" id="PRO_5046587760" evidence="1">
    <location>
        <begin position="25"/>
        <end position="135"/>
    </location>
</feature>
<organism evidence="2 3">
    <name type="scientific">Vibrio agarivorans</name>
    <dbReference type="NCBI Taxonomy" id="153622"/>
    <lineage>
        <taxon>Bacteria</taxon>
        <taxon>Pseudomonadati</taxon>
        <taxon>Pseudomonadota</taxon>
        <taxon>Gammaproteobacteria</taxon>
        <taxon>Vibrionales</taxon>
        <taxon>Vibrionaceae</taxon>
        <taxon>Vibrio</taxon>
    </lineage>
</organism>
<protein>
    <submittedName>
        <fullName evidence="2">Uncharacterized protein</fullName>
    </submittedName>
</protein>
<keyword evidence="3" id="KW-1185">Reference proteome</keyword>
<keyword evidence="1" id="KW-0732">Signal</keyword>
<evidence type="ECO:0000313" key="2">
    <source>
        <dbReference type="EMBL" id="MDN2483896.1"/>
    </source>
</evidence>
<dbReference type="Proteomes" id="UP001169719">
    <property type="component" value="Unassembled WGS sequence"/>
</dbReference>
<name>A0ABT7Y762_9VIBR</name>
<evidence type="ECO:0000256" key="1">
    <source>
        <dbReference type="SAM" id="SignalP"/>
    </source>
</evidence>
<dbReference type="EMBL" id="JAUEOZ010000003">
    <property type="protein sequence ID" value="MDN2483896.1"/>
    <property type="molecule type" value="Genomic_DNA"/>
</dbReference>
<evidence type="ECO:0000313" key="3">
    <source>
        <dbReference type="Proteomes" id="UP001169719"/>
    </source>
</evidence>
<proteinExistence type="predicted"/>
<reference evidence="2" key="1">
    <citation type="submission" date="2024-05" db="EMBL/GenBank/DDBJ databases">
        <title>Genome Sequences of Four Agar- Degrading Marine Bacteria.</title>
        <authorList>
            <person name="Phillips E.K."/>
            <person name="Shaffer J.C."/>
            <person name="Henson M.W."/>
            <person name="Temperton B."/>
            <person name="Thrash C.J."/>
            <person name="Martin M.O."/>
        </authorList>
    </citation>
    <scope>NUCLEOTIDE SEQUENCE</scope>
    <source>
        <strain evidence="2">EKP203</strain>
    </source>
</reference>